<evidence type="ECO:0000256" key="1">
    <source>
        <dbReference type="ARBA" id="ARBA00006479"/>
    </source>
</evidence>
<dbReference type="EMBL" id="JALGAR010000001">
    <property type="protein sequence ID" value="MCI4656725.1"/>
    <property type="molecule type" value="Genomic_DNA"/>
</dbReference>
<dbReference type="SUPFAM" id="SSF46785">
    <property type="entry name" value="Winged helix' DNA-binding domain"/>
    <property type="match status" value="1"/>
</dbReference>
<dbReference type="SUPFAM" id="SSF53067">
    <property type="entry name" value="Actin-like ATPase domain"/>
    <property type="match status" value="1"/>
</dbReference>
<dbReference type="InterPro" id="IPR036388">
    <property type="entry name" value="WH-like_DNA-bd_sf"/>
</dbReference>
<dbReference type="AlphaFoldDB" id="A0AA41QS95"/>
<name>A0AA41QS95_9MICO</name>
<keyword evidence="3" id="KW-1185">Reference proteome</keyword>
<accession>A0AA41QS95</accession>
<sequence length="376" mass="38940">MTAAHRGDALTGPARDLAREVLIHGPITRSELGRRLGLSPATLTRLSKPLLDEGLLVDAPETIERSIGRPVRPLDVSVDSQRFIGVKLTAGEVFAVTTDLRANLGAECVIELTGHEPVQVVADIVRATVELGGMDGVTAIGVTVGGQVGRSRWVERAPFLGWKGVDLGGMLHAALGVPVVVENDVVALTAAEHWFGIAKGMENFAVLTIGAGVGYGLVIHDRPVVNSDTGLGLGGHFPLDPTGPLCAEGHRGCSTAMLSIPSMTASARVGLSRDVGYDELLDLADAGDPVAAQVVGSAARALGRLIAASANLAMVQTIVLSGEGVGLADRQLPRILEAVRADRDPDAAPVRILVDRSGFTAWARGAAAVAIQASFV</sequence>
<evidence type="ECO:0000313" key="2">
    <source>
        <dbReference type="EMBL" id="MCI4656725.1"/>
    </source>
</evidence>
<organism evidence="2 3">
    <name type="scientific">Cryobacterium zhongshanensis</name>
    <dbReference type="NCBI Taxonomy" id="2928153"/>
    <lineage>
        <taxon>Bacteria</taxon>
        <taxon>Bacillati</taxon>
        <taxon>Actinomycetota</taxon>
        <taxon>Actinomycetes</taxon>
        <taxon>Micrococcales</taxon>
        <taxon>Microbacteriaceae</taxon>
        <taxon>Cryobacterium</taxon>
    </lineage>
</organism>
<reference evidence="2" key="1">
    <citation type="submission" date="2022-03" db="EMBL/GenBank/DDBJ databases">
        <title>Cryobacterium sp. nov. strain ZS14-85, isolated from Antarctic soil.</title>
        <authorList>
            <person name="Li J."/>
            <person name="Niu G."/>
        </authorList>
    </citation>
    <scope>NUCLEOTIDE SEQUENCE</scope>
    <source>
        <strain evidence="2">ZS14-85</strain>
    </source>
</reference>
<dbReference type="InterPro" id="IPR000600">
    <property type="entry name" value="ROK"/>
</dbReference>
<comment type="similarity">
    <text evidence="1">Belongs to the ROK (NagC/XylR) family.</text>
</comment>
<comment type="caution">
    <text evidence="2">The sequence shown here is derived from an EMBL/GenBank/DDBJ whole genome shotgun (WGS) entry which is preliminary data.</text>
</comment>
<evidence type="ECO:0000313" key="3">
    <source>
        <dbReference type="Proteomes" id="UP001165341"/>
    </source>
</evidence>
<protein>
    <submittedName>
        <fullName evidence="2">ROK family transcriptional regulator</fullName>
    </submittedName>
</protein>
<dbReference type="PANTHER" id="PTHR18964:SF149">
    <property type="entry name" value="BIFUNCTIONAL UDP-N-ACETYLGLUCOSAMINE 2-EPIMERASE_N-ACETYLMANNOSAMINE KINASE"/>
    <property type="match status" value="1"/>
</dbReference>
<dbReference type="InterPro" id="IPR043129">
    <property type="entry name" value="ATPase_NBD"/>
</dbReference>
<dbReference type="Proteomes" id="UP001165341">
    <property type="component" value="Unassembled WGS sequence"/>
</dbReference>
<dbReference type="InterPro" id="IPR036390">
    <property type="entry name" value="WH_DNA-bd_sf"/>
</dbReference>
<dbReference type="Gene3D" id="3.30.420.40">
    <property type="match status" value="2"/>
</dbReference>
<dbReference type="Pfam" id="PF00480">
    <property type="entry name" value="ROK"/>
    <property type="match status" value="1"/>
</dbReference>
<proteinExistence type="inferred from homology"/>
<dbReference type="PANTHER" id="PTHR18964">
    <property type="entry name" value="ROK (REPRESSOR, ORF, KINASE) FAMILY"/>
    <property type="match status" value="1"/>
</dbReference>
<gene>
    <name evidence="2" type="ORF">MQH31_02715</name>
</gene>
<dbReference type="Gene3D" id="1.10.10.10">
    <property type="entry name" value="Winged helix-like DNA-binding domain superfamily/Winged helix DNA-binding domain"/>
    <property type="match status" value="1"/>
</dbReference>